<dbReference type="HOGENOM" id="CLU_057729_0_0_1"/>
<feature type="compositionally biased region" description="Basic and acidic residues" evidence="6">
    <location>
        <begin position="172"/>
        <end position="215"/>
    </location>
</feature>
<organism evidence="7 8">
    <name type="scientific">Laccaria amethystina LaAM-08-1</name>
    <dbReference type="NCBI Taxonomy" id="1095629"/>
    <lineage>
        <taxon>Eukaryota</taxon>
        <taxon>Fungi</taxon>
        <taxon>Dikarya</taxon>
        <taxon>Basidiomycota</taxon>
        <taxon>Agaricomycotina</taxon>
        <taxon>Agaricomycetes</taxon>
        <taxon>Agaricomycetidae</taxon>
        <taxon>Agaricales</taxon>
        <taxon>Agaricineae</taxon>
        <taxon>Hydnangiaceae</taxon>
        <taxon>Laccaria</taxon>
    </lineage>
</organism>
<sequence>MSRVHVDFEPEAAWKHALQDRINDNLEKMLENARTSFELHIANVPLTYPEMRHKLTAEYARDVEFLRAIAGEEYEQAVERERREREWSAQCGVMPEEWSSALRQEQEAILEAIERKKGTPVGVERPSRETTIPDEVKRATTFMPSTQPTPHNADSDTKSAASSMWTDTETLDDQHETPEEVAARERREKHERHQEEFRKRAEEIKRRTADRKRQAQAECNSSSTSSTSSSSSDNGDPYPSPHGPLSDEDTVKLLIFHDQQWSRIAEYTSLHWSDFPWPVLSFAGPKNPGDLTLVAVSAYILSAFDLRRDKARSKERLREHIRKWHPDRFEGRFLKKVPEGREREKVRLGAGMVARFLNDLLARFHDLG</sequence>
<dbReference type="GO" id="GO:0005634">
    <property type="term" value="C:nucleus"/>
    <property type="evidence" value="ECO:0007669"/>
    <property type="project" value="UniProtKB-SubCell"/>
</dbReference>
<dbReference type="EMBL" id="KN838744">
    <property type="protein sequence ID" value="KIJ95753.1"/>
    <property type="molecule type" value="Genomic_DNA"/>
</dbReference>
<keyword evidence="5" id="KW-0539">Nucleus</keyword>
<proteinExistence type="predicted"/>
<evidence type="ECO:0000256" key="1">
    <source>
        <dbReference type="ARBA" id="ARBA00004123"/>
    </source>
</evidence>
<comment type="subcellular location">
    <subcellularLocation>
        <location evidence="1">Nucleus</location>
    </subcellularLocation>
</comment>
<feature type="compositionally biased region" description="Polar residues" evidence="6">
    <location>
        <begin position="142"/>
        <end position="168"/>
    </location>
</feature>
<keyword evidence="3" id="KW-0677">Repeat</keyword>
<evidence type="ECO:0000256" key="6">
    <source>
        <dbReference type="SAM" id="MobiDB-lite"/>
    </source>
</evidence>
<evidence type="ECO:0000313" key="8">
    <source>
        <dbReference type="Proteomes" id="UP000054477"/>
    </source>
</evidence>
<dbReference type="AlphaFoldDB" id="A0A0C9X3A7"/>
<reference evidence="7 8" key="1">
    <citation type="submission" date="2014-04" db="EMBL/GenBank/DDBJ databases">
        <authorList>
            <consortium name="DOE Joint Genome Institute"/>
            <person name="Kuo A."/>
            <person name="Kohler A."/>
            <person name="Nagy L.G."/>
            <person name="Floudas D."/>
            <person name="Copeland A."/>
            <person name="Barry K.W."/>
            <person name="Cichocki N."/>
            <person name="Veneault-Fourrey C."/>
            <person name="LaButti K."/>
            <person name="Lindquist E.A."/>
            <person name="Lipzen A."/>
            <person name="Lundell T."/>
            <person name="Morin E."/>
            <person name="Murat C."/>
            <person name="Sun H."/>
            <person name="Tunlid A."/>
            <person name="Henrissat B."/>
            <person name="Grigoriev I.V."/>
            <person name="Hibbett D.S."/>
            <person name="Martin F."/>
            <person name="Nordberg H.P."/>
            <person name="Cantor M.N."/>
            <person name="Hua S.X."/>
        </authorList>
    </citation>
    <scope>NUCLEOTIDE SEQUENCE [LARGE SCALE GENOMIC DNA]</scope>
    <source>
        <strain evidence="7 8">LaAM-08-1</strain>
    </source>
</reference>
<keyword evidence="2" id="KW-0597">Phosphoprotein</keyword>
<evidence type="ECO:0000256" key="2">
    <source>
        <dbReference type="ARBA" id="ARBA00022553"/>
    </source>
</evidence>
<reference evidence="8" key="2">
    <citation type="submission" date="2015-01" db="EMBL/GenBank/DDBJ databases">
        <title>Evolutionary Origins and Diversification of the Mycorrhizal Mutualists.</title>
        <authorList>
            <consortium name="DOE Joint Genome Institute"/>
            <consortium name="Mycorrhizal Genomics Consortium"/>
            <person name="Kohler A."/>
            <person name="Kuo A."/>
            <person name="Nagy L.G."/>
            <person name="Floudas D."/>
            <person name="Copeland A."/>
            <person name="Barry K.W."/>
            <person name="Cichocki N."/>
            <person name="Veneault-Fourrey C."/>
            <person name="LaButti K."/>
            <person name="Lindquist E.A."/>
            <person name="Lipzen A."/>
            <person name="Lundell T."/>
            <person name="Morin E."/>
            <person name="Murat C."/>
            <person name="Riley R."/>
            <person name="Ohm R."/>
            <person name="Sun H."/>
            <person name="Tunlid A."/>
            <person name="Henrissat B."/>
            <person name="Grigoriev I.V."/>
            <person name="Hibbett D.S."/>
            <person name="Martin F."/>
        </authorList>
    </citation>
    <scope>NUCLEOTIDE SEQUENCE [LARGE SCALE GENOMIC DNA]</scope>
    <source>
        <strain evidence="8">LaAM-08-1</strain>
    </source>
</reference>
<dbReference type="GO" id="GO:0043124">
    <property type="term" value="P:negative regulation of canonical NF-kappaB signal transduction"/>
    <property type="evidence" value="ECO:0007669"/>
    <property type="project" value="InterPro"/>
</dbReference>
<dbReference type="Proteomes" id="UP000054477">
    <property type="component" value="Unassembled WGS sequence"/>
</dbReference>
<keyword evidence="4" id="KW-0040">ANK repeat</keyword>
<gene>
    <name evidence="7" type="ORF">K443DRAFT_682776</name>
</gene>
<name>A0A0C9X3A7_9AGAR</name>
<accession>A0A0C9X3A7</accession>
<evidence type="ECO:0000256" key="4">
    <source>
        <dbReference type="ARBA" id="ARBA00023043"/>
    </source>
</evidence>
<evidence type="ECO:0000256" key="5">
    <source>
        <dbReference type="ARBA" id="ARBA00023242"/>
    </source>
</evidence>
<feature type="compositionally biased region" description="Low complexity" evidence="6">
    <location>
        <begin position="221"/>
        <end position="232"/>
    </location>
</feature>
<dbReference type="PANTHER" id="PTHR15263">
    <property type="entry name" value="I-KAPPA-B-LIKE PROTEIN IKBL"/>
    <property type="match status" value="1"/>
</dbReference>
<dbReference type="PANTHER" id="PTHR15263:SF1">
    <property type="entry name" value="NF-KAPPA-B INHIBITOR-LIKE PROTEIN 1"/>
    <property type="match status" value="1"/>
</dbReference>
<evidence type="ECO:0000256" key="3">
    <source>
        <dbReference type="ARBA" id="ARBA00022737"/>
    </source>
</evidence>
<evidence type="ECO:0000313" key="7">
    <source>
        <dbReference type="EMBL" id="KIJ95753.1"/>
    </source>
</evidence>
<keyword evidence="8" id="KW-1185">Reference proteome</keyword>
<dbReference type="InterPro" id="IPR038753">
    <property type="entry name" value="NFKBIL1"/>
</dbReference>
<dbReference type="OrthoDB" id="412109at2759"/>
<feature type="region of interest" description="Disordered" evidence="6">
    <location>
        <begin position="117"/>
        <end position="246"/>
    </location>
</feature>
<dbReference type="STRING" id="1095629.A0A0C9X3A7"/>
<protein>
    <submittedName>
        <fullName evidence="7">Unplaced genomic scaffold K443scaffold_209, whole genome shotgun sequence</fullName>
    </submittedName>
</protein>